<dbReference type="EMBL" id="BAAABY010000064">
    <property type="protein sequence ID" value="GAA0499822.1"/>
    <property type="molecule type" value="Genomic_DNA"/>
</dbReference>
<gene>
    <name evidence="2" type="ORF">GCM10010361_76730</name>
</gene>
<evidence type="ECO:0000313" key="3">
    <source>
        <dbReference type="Proteomes" id="UP001500909"/>
    </source>
</evidence>
<accession>A0ABP3LFQ6</accession>
<evidence type="ECO:0000313" key="2">
    <source>
        <dbReference type="EMBL" id="GAA0499822.1"/>
    </source>
</evidence>
<proteinExistence type="predicted"/>
<feature type="compositionally biased region" description="Basic and acidic residues" evidence="1">
    <location>
        <begin position="17"/>
        <end position="37"/>
    </location>
</feature>
<dbReference type="RefSeq" id="WP_346100295.1">
    <property type="nucleotide sequence ID" value="NZ_BAAABY010000064.1"/>
</dbReference>
<reference evidence="3" key="1">
    <citation type="journal article" date="2019" name="Int. J. Syst. Evol. Microbiol.">
        <title>The Global Catalogue of Microorganisms (GCM) 10K type strain sequencing project: providing services to taxonomists for standard genome sequencing and annotation.</title>
        <authorList>
            <consortium name="The Broad Institute Genomics Platform"/>
            <consortium name="The Broad Institute Genome Sequencing Center for Infectious Disease"/>
            <person name="Wu L."/>
            <person name="Ma J."/>
        </authorList>
    </citation>
    <scope>NUCLEOTIDE SEQUENCE [LARGE SCALE GENOMIC DNA]</scope>
    <source>
        <strain evidence="3">JCM 4805</strain>
    </source>
</reference>
<name>A0ABP3LFQ6_9ACTN</name>
<organism evidence="2 3">
    <name type="scientific">Streptomyces olivaceiscleroticus</name>
    <dbReference type="NCBI Taxonomy" id="68245"/>
    <lineage>
        <taxon>Bacteria</taxon>
        <taxon>Bacillati</taxon>
        <taxon>Actinomycetota</taxon>
        <taxon>Actinomycetes</taxon>
        <taxon>Kitasatosporales</taxon>
        <taxon>Streptomycetaceae</taxon>
        <taxon>Streptomyces</taxon>
    </lineage>
</organism>
<dbReference type="Proteomes" id="UP001500909">
    <property type="component" value="Unassembled WGS sequence"/>
</dbReference>
<comment type="caution">
    <text evidence="2">The sequence shown here is derived from an EMBL/GenBank/DDBJ whole genome shotgun (WGS) entry which is preliminary data.</text>
</comment>
<sequence length="44" mass="4359">MEAIVPGAGGTAAPARTGRDAAVTRRVPDVTARDPDAAVRALTG</sequence>
<protein>
    <submittedName>
        <fullName evidence="2">Uncharacterized protein</fullName>
    </submittedName>
</protein>
<feature type="region of interest" description="Disordered" evidence="1">
    <location>
        <begin position="1"/>
        <end position="44"/>
    </location>
</feature>
<keyword evidence="3" id="KW-1185">Reference proteome</keyword>
<evidence type="ECO:0000256" key="1">
    <source>
        <dbReference type="SAM" id="MobiDB-lite"/>
    </source>
</evidence>